<dbReference type="GO" id="GO:0016746">
    <property type="term" value="F:acyltransferase activity"/>
    <property type="evidence" value="ECO:0007669"/>
    <property type="project" value="UniProtKB-KW"/>
</dbReference>
<keyword evidence="4" id="KW-0012">Acyltransferase</keyword>
<sequence>MFSLFDPTRGQAPTISTDRVIPLRRLDDFPQGGSSGMFTTLLFNDVLDPFKLRDGLETLATLKGWDKIGLAGLELTHDSQRQRKGRLYYHIPATFTEDRRAVQFCHIRHDMLIAEHTVASQMQKLRASQGPEIVADVAAFRSLWAHPSIPTKFSEYLQSDLPQLGLVVVSFRDATLVVLRWFHTLFDTPGKAELLRAWSSIVNGQLTQVGTPHDASEDPLADLGLHPTEPYVLEKLRLSRLQMMVFTIRALYNAVFKRYRSRVLCLPSAFLREIRQQAESETESDEPRPFLSDDNLITAWWARLHTAAKKNPRGTVNLFNALGLRRTLENDLLPPSKPYLSNAVAMSTLLLSAEDVVTRPLSYTASRLRQCITESRTRPQVEAFSALVREKQGTLTLPMFGDATMAVLWGSSWTNAKLFDVDFTGAVLENASTGDKDASSARPGFPSYVQCTIGSPVRFDIMVTIGKDHEGNYWLNATTDDAHWERIVQALETTRKM</sequence>
<dbReference type="EMBL" id="JACEFI010000009">
    <property type="protein sequence ID" value="KAH0596662.1"/>
    <property type="molecule type" value="Genomic_DNA"/>
</dbReference>
<dbReference type="AlphaFoldDB" id="A0A9P8MAD5"/>
<evidence type="ECO:0000313" key="6">
    <source>
        <dbReference type="Proteomes" id="UP000764110"/>
    </source>
</evidence>
<comment type="caution">
    <text evidence="5">The sequence shown here is derived from an EMBL/GenBank/DDBJ whole genome shotgun (WGS) entry which is preliminary data.</text>
</comment>
<comment type="similarity">
    <text evidence="2">Belongs to the plant acyltransferase family.</text>
</comment>
<evidence type="ECO:0000256" key="4">
    <source>
        <dbReference type="ARBA" id="ARBA00023315"/>
    </source>
</evidence>
<gene>
    <name evidence="5" type="ORF">MHUMG1_05780</name>
</gene>
<keyword evidence="6" id="KW-1185">Reference proteome</keyword>
<organism evidence="5 6">
    <name type="scientific">Metarhizium humberi</name>
    <dbReference type="NCBI Taxonomy" id="2596975"/>
    <lineage>
        <taxon>Eukaryota</taxon>
        <taxon>Fungi</taxon>
        <taxon>Dikarya</taxon>
        <taxon>Ascomycota</taxon>
        <taxon>Pezizomycotina</taxon>
        <taxon>Sordariomycetes</taxon>
        <taxon>Hypocreomycetidae</taxon>
        <taxon>Hypocreales</taxon>
        <taxon>Clavicipitaceae</taxon>
        <taxon>Metarhizium</taxon>
    </lineage>
</organism>
<dbReference type="Pfam" id="PF02458">
    <property type="entry name" value="Transferase"/>
    <property type="match status" value="1"/>
</dbReference>
<dbReference type="Gene3D" id="3.30.559.10">
    <property type="entry name" value="Chloramphenicol acetyltransferase-like domain"/>
    <property type="match status" value="1"/>
</dbReference>
<dbReference type="Proteomes" id="UP000764110">
    <property type="component" value="Unassembled WGS sequence"/>
</dbReference>
<dbReference type="PANTHER" id="PTHR31896">
    <property type="entry name" value="FAMILY REGULATORY PROTEIN, PUTATIVE (AFU_ORTHOLOGUE AFUA_3G14730)-RELATED"/>
    <property type="match status" value="1"/>
</dbReference>
<dbReference type="InterPro" id="IPR023213">
    <property type="entry name" value="CAT-like_dom_sf"/>
</dbReference>
<evidence type="ECO:0000313" key="5">
    <source>
        <dbReference type="EMBL" id="KAH0596662.1"/>
    </source>
</evidence>
<protein>
    <recommendedName>
        <fullName evidence="7">Chloramphenicol acetyltransferase-like domain protein</fullName>
    </recommendedName>
</protein>
<evidence type="ECO:0000256" key="3">
    <source>
        <dbReference type="ARBA" id="ARBA00022679"/>
    </source>
</evidence>
<evidence type="ECO:0000256" key="1">
    <source>
        <dbReference type="ARBA" id="ARBA00005179"/>
    </source>
</evidence>
<reference evidence="5 6" key="1">
    <citation type="submission" date="2020-07" db="EMBL/GenBank/DDBJ databases">
        <title>Metarhizium humberi genome.</title>
        <authorList>
            <person name="Lysoe E."/>
        </authorList>
    </citation>
    <scope>NUCLEOTIDE SEQUENCE [LARGE SCALE GENOMIC DNA]</scope>
    <source>
        <strain evidence="5 6">ESALQ1638</strain>
    </source>
</reference>
<comment type="pathway">
    <text evidence="1">Secondary metabolite biosynthesis.</text>
</comment>
<dbReference type="PANTHER" id="PTHR31896:SF69">
    <property type="entry name" value="FAMILY REGULATORY PROTEIN, PUTATIVE (AFU_ORTHOLOGUE AFUA_3G14730)-RELATED"/>
    <property type="match status" value="1"/>
</dbReference>
<accession>A0A9P8MAD5</accession>
<dbReference type="InterPro" id="IPR051283">
    <property type="entry name" value="Sec_Metabolite_Acyltrans"/>
</dbReference>
<proteinExistence type="inferred from homology"/>
<evidence type="ECO:0000256" key="2">
    <source>
        <dbReference type="ARBA" id="ARBA00009861"/>
    </source>
</evidence>
<evidence type="ECO:0008006" key="7">
    <source>
        <dbReference type="Google" id="ProtNLM"/>
    </source>
</evidence>
<name>A0A9P8MAD5_9HYPO</name>
<keyword evidence="3" id="KW-0808">Transferase</keyword>